<dbReference type="Gene3D" id="1.20.58.110">
    <property type="entry name" value="Ribosomal protein S20"/>
    <property type="match status" value="1"/>
</dbReference>
<dbReference type="EMBL" id="JNVC02000005">
    <property type="protein sequence ID" value="KEZ51774.1"/>
    <property type="molecule type" value="Genomic_DNA"/>
</dbReference>
<name>A0A084GWR2_METID</name>
<sequence>MPNIKSAIKRTKTNAERNAHNATIKSAMRTAIKRVEALIVNNDADNAKAALSVAAKRIDKAAQSGLIHKNAAARYKSRLTKSVNGLSA</sequence>
<evidence type="ECO:0000256" key="8">
    <source>
        <dbReference type="HAMAP-Rule" id="MF_00500"/>
    </source>
</evidence>
<dbReference type="AlphaFoldDB" id="A0A084GWR2"/>
<dbReference type="GO" id="GO:0005829">
    <property type="term" value="C:cytosol"/>
    <property type="evidence" value="ECO:0007669"/>
    <property type="project" value="TreeGrafter"/>
</dbReference>
<dbReference type="GO" id="GO:0003735">
    <property type="term" value="F:structural constituent of ribosome"/>
    <property type="evidence" value="ECO:0007669"/>
    <property type="project" value="InterPro"/>
</dbReference>
<dbReference type="PANTHER" id="PTHR33398">
    <property type="entry name" value="30S RIBOSOMAL PROTEIN S20"/>
    <property type="match status" value="1"/>
</dbReference>
<gene>
    <name evidence="8" type="primary">rpsT</name>
    <name evidence="9" type="ORF">GS18_0211685</name>
</gene>
<accession>A0A084GWR2</accession>
<dbReference type="Proteomes" id="UP000028549">
    <property type="component" value="Unassembled WGS sequence"/>
</dbReference>
<dbReference type="PANTHER" id="PTHR33398:SF1">
    <property type="entry name" value="SMALL RIBOSOMAL SUBUNIT PROTEIN BS20C"/>
    <property type="match status" value="1"/>
</dbReference>
<dbReference type="GO" id="GO:0015935">
    <property type="term" value="C:small ribosomal subunit"/>
    <property type="evidence" value="ECO:0007669"/>
    <property type="project" value="TreeGrafter"/>
</dbReference>
<dbReference type="Pfam" id="PF01649">
    <property type="entry name" value="Ribosomal_S20p"/>
    <property type="match status" value="1"/>
</dbReference>
<protein>
    <recommendedName>
        <fullName evidence="7 8">Small ribosomal subunit protein bS20</fullName>
    </recommendedName>
</protein>
<evidence type="ECO:0000256" key="4">
    <source>
        <dbReference type="ARBA" id="ARBA00022884"/>
    </source>
</evidence>
<keyword evidence="3 8" id="KW-0699">rRNA-binding</keyword>
<dbReference type="SUPFAM" id="SSF46992">
    <property type="entry name" value="Ribosomal protein S20"/>
    <property type="match status" value="1"/>
</dbReference>
<dbReference type="FunFam" id="1.20.58.110:FF:000001">
    <property type="entry name" value="30S ribosomal protein S20"/>
    <property type="match status" value="1"/>
</dbReference>
<dbReference type="STRING" id="246786.GS18_0211685"/>
<dbReference type="RefSeq" id="WP_029279536.1">
    <property type="nucleotide sequence ID" value="NZ_CANLZQ010000001.1"/>
</dbReference>
<reference evidence="9 10" key="1">
    <citation type="journal article" date="2005" name="Int. J. Syst. Evol. Microbiol.">
        <title>Bacillus cibi sp. nov., isolated from jeotgal, a traditional Korean fermented seafood.</title>
        <authorList>
            <person name="Yoon J.H."/>
            <person name="Lee C.H."/>
            <person name="Oh T.K."/>
        </authorList>
    </citation>
    <scope>NUCLEOTIDE SEQUENCE [LARGE SCALE GENOMIC DNA]</scope>
    <source>
        <strain evidence="9 10">DSM 16189</strain>
    </source>
</reference>
<keyword evidence="6 8" id="KW-0687">Ribonucleoprotein</keyword>
<evidence type="ECO:0000313" key="9">
    <source>
        <dbReference type="EMBL" id="KEZ51774.1"/>
    </source>
</evidence>
<evidence type="ECO:0000313" key="10">
    <source>
        <dbReference type="Proteomes" id="UP000028549"/>
    </source>
</evidence>
<evidence type="ECO:0000256" key="3">
    <source>
        <dbReference type="ARBA" id="ARBA00022730"/>
    </source>
</evidence>
<keyword evidence="4 8" id="KW-0694">RNA-binding</keyword>
<dbReference type="GO" id="GO:0070181">
    <property type="term" value="F:small ribosomal subunit rRNA binding"/>
    <property type="evidence" value="ECO:0007669"/>
    <property type="project" value="TreeGrafter"/>
</dbReference>
<proteinExistence type="inferred from homology"/>
<evidence type="ECO:0000256" key="7">
    <source>
        <dbReference type="ARBA" id="ARBA00035136"/>
    </source>
</evidence>
<comment type="function">
    <text evidence="1 8">Binds directly to 16S ribosomal RNA.</text>
</comment>
<dbReference type="NCBIfam" id="TIGR00029">
    <property type="entry name" value="S20"/>
    <property type="match status" value="1"/>
</dbReference>
<dbReference type="InterPro" id="IPR036510">
    <property type="entry name" value="Ribosomal_bS20_sf"/>
</dbReference>
<organism evidence="9 10">
    <name type="scientific">Metabacillus indicus</name>
    <name type="common">Bacillus indicus</name>
    <dbReference type="NCBI Taxonomy" id="246786"/>
    <lineage>
        <taxon>Bacteria</taxon>
        <taxon>Bacillati</taxon>
        <taxon>Bacillota</taxon>
        <taxon>Bacilli</taxon>
        <taxon>Bacillales</taxon>
        <taxon>Bacillaceae</taxon>
        <taxon>Metabacillus</taxon>
    </lineage>
</organism>
<comment type="caution">
    <text evidence="9">The sequence shown here is derived from an EMBL/GenBank/DDBJ whole genome shotgun (WGS) entry which is preliminary data.</text>
</comment>
<comment type="similarity">
    <text evidence="2 8">Belongs to the bacterial ribosomal protein bS20 family.</text>
</comment>
<evidence type="ECO:0000256" key="5">
    <source>
        <dbReference type="ARBA" id="ARBA00022980"/>
    </source>
</evidence>
<dbReference type="InterPro" id="IPR002583">
    <property type="entry name" value="Ribosomal_bS20"/>
</dbReference>
<evidence type="ECO:0000256" key="2">
    <source>
        <dbReference type="ARBA" id="ARBA00007634"/>
    </source>
</evidence>
<keyword evidence="10" id="KW-1185">Reference proteome</keyword>
<keyword evidence="5 8" id="KW-0689">Ribosomal protein</keyword>
<evidence type="ECO:0000256" key="1">
    <source>
        <dbReference type="ARBA" id="ARBA00003134"/>
    </source>
</evidence>
<evidence type="ECO:0000256" key="6">
    <source>
        <dbReference type="ARBA" id="ARBA00023274"/>
    </source>
</evidence>
<dbReference type="HAMAP" id="MF_00500">
    <property type="entry name" value="Ribosomal_bS20"/>
    <property type="match status" value="1"/>
</dbReference>
<dbReference type="GO" id="GO:0006412">
    <property type="term" value="P:translation"/>
    <property type="evidence" value="ECO:0007669"/>
    <property type="project" value="UniProtKB-UniRule"/>
</dbReference>
<dbReference type="OrthoDB" id="9808392at2"/>